<dbReference type="InterPro" id="IPR048890">
    <property type="entry name" value="BH1974-like_central"/>
</dbReference>
<comment type="caution">
    <text evidence="4">The sequence shown here is derived from an EMBL/GenBank/DDBJ whole genome shotgun (WGS) entry which is preliminary data.</text>
</comment>
<dbReference type="RefSeq" id="WP_309867159.1">
    <property type="nucleotide sequence ID" value="NZ_JAVDQG010000006.1"/>
</dbReference>
<reference evidence="4 5" key="1">
    <citation type="submission" date="2023-07" db="EMBL/GenBank/DDBJ databases">
        <title>Genomic Encyclopedia of Type Strains, Phase IV (KMG-IV): sequencing the most valuable type-strain genomes for metagenomic binning, comparative biology and taxonomic classification.</title>
        <authorList>
            <person name="Goeker M."/>
        </authorList>
    </citation>
    <scope>NUCLEOTIDE SEQUENCE [LARGE SCALE GENOMIC DNA]</scope>
    <source>
        <strain evidence="4 5">DSM 45903</strain>
    </source>
</reference>
<dbReference type="PANTHER" id="PTHR30388:SF6">
    <property type="entry name" value="XANTHINE DEHYDROGENASE SUBUNIT A-RELATED"/>
    <property type="match status" value="1"/>
</dbReference>
<proteinExistence type="predicted"/>
<feature type="domain" description="XdhC Rossmann" evidence="2">
    <location>
        <begin position="178"/>
        <end position="313"/>
    </location>
</feature>
<evidence type="ECO:0000313" key="4">
    <source>
        <dbReference type="EMBL" id="MDR6226785.1"/>
    </source>
</evidence>
<protein>
    <submittedName>
        <fullName evidence="4">Xanthine dehydrogenase accessory factor</fullName>
    </submittedName>
</protein>
<dbReference type="SUPFAM" id="SSF51984">
    <property type="entry name" value="MurCD N-terminal domain"/>
    <property type="match status" value="1"/>
</dbReference>
<dbReference type="PANTHER" id="PTHR30388">
    <property type="entry name" value="ALDEHYDE OXIDOREDUCTASE MOLYBDENUM COFACTOR ASSEMBLY PROTEIN"/>
    <property type="match status" value="1"/>
</dbReference>
<dbReference type="Pfam" id="PF02625">
    <property type="entry name" value="XdhC_CoxI"/>
    <property type="match status" value="1"/>
</dbReference>
<dbReference type="InterPro" id="IPR027051">
    <property type="entry name" value="XdhC_Rossmann_dom"/>
</dbReference>
<gene>
    <name evidence="4" type="ORF">JOE21_002795</name>
</gene>
<name>A0ABU1IPS8_9BACL</name>
<sequence length="353" mass="39787">MKDVFHILNELEHASGRNVLSTIIQVEGSAYRKEGAMLLVNEDGTQIGLLSGGCLERDLAEQAQRVLQEGTSRTIEYDMSAEDDRLWGQGSGCNGSIRVLLEVVDSPLAEHLKRLKKYLDEGISVLHVKKLSDTGSVTDYLFVTEHRQAFGKWDGAFPMQWDRSEGYFMQLFEPKPRLIIFGAGPDAVPLVRFAAHVGFSVTVTDWRPEFCNRTHFPDADDCRVGFPRSIVEHFSFSPRDSVIIMTHHFQRDREILQILLREKLNYIGVLGPRKRTSRLLGTEEIPNWIHSPVGLSIGAEGPEEIAISILADVIQTVRQRRKPHDYGNLFSSWAEQADGTSQTFPIGRRKKSG</sequence>
<evidence type="ECO:0000259" key="3">
    <source>
        <dbReference type="Pfam" id="PF21469"/>
    </source>
</evidence>
<dbReference type="InterPro" id="IPR003777">
    <property type="entry name" value="XdhC_CoxI"/>
</dbReference>
<feature type="domain" description="BH1974-like central" evidence="3">
    <location>
        <begin position="108"/>
        <end position="163"/>
    </location>
</feature>
<dbReference type="Proteomes" id="UP001185012">
    <property type="component" value="Unassembled WGS sequence"/>
</dbReference>
<evidence type="ECO:0000313" key="5">
    <source>
        <dbReference type="Proteomes" id="UP001185012"/>
    </source>
</evidence>
<organism evidence="4 5">
    <name type="scientific">Desmospora profundinema</name>
    <dbReference type="NCBI Taxonomy" id="1571184"/>
    <lineage>
        <taxon>Bacteria</taxon>
        <taxon>Bacillati</taxon>
        <taxon>Bacillota</taxon>
        <taxon>Bacilli</taxon>
        <taxon>Bacillales</taxon>
        <taxon>Thermoactinomycetaceae</taxon>
        <taxon>Desmospora</taxon>
    </lineage>
</organism>
<evidence type="ECO:0000259" key="2">
    <source>
        <dbReference type="Pfam" id="PF13478"/>
    </source>
</evidence>
<dbReference type="Pfam" id="PF13478">
    <property type="entry name" value="XdhC_C"/>
    <property type="match status" value="1"/>
</dbReference>
<keyword evidence="5" id="KW-1185">Reference proteome</keyword>
<dbReference type="EMBL" id="JAVDQG010000006">
    <property type="protein sequence ID" value="MDR6226785.1"/>
    <property type="molecule type" value="Genomic_DNA"/>
</dbReference>
<evidence type="ECO:0000259" key="1">
    <source>
        <dbReference type="Pfam" id="PF02625"/>
    </source>
</evidence>
<feature type="domain" description="XdhC- CoxI" evidence="1">
    <location>
        <begin position="16"/>
        <end position="78"/>
    </location>
</feature>
<dbReference type="InterPro" id="IPR052698">
    <property type="entry name" value="MoCofactor_Util/Proc"/>
</dbReference>
<accession>A0ABU1IPS8</accession>
<dbReference type="Gene3D" id="3.40.50.720">
    <property type="entry name" value="NAD(P)-binding Rossmann-like Domain"/>
    <property type="match status" value="1"/>
</dbReference>
<dbReference type="Pfam" id="PF21469">
    <property type="entry name" value="BH1974-like_central"/>
    <property type="match status" value="1"/>
</dbReference>